<evidence type="ECO:0000256" key="2">
    <source>
        <dbReference type="ARBA" id="ARBA00023242"/>
    </source>
</evidence>
<feature type="region of interest" description="Disordered" evidence="3">
    <location>
        <begin position="620"/>
        <end position="678"/>
    </location>
</feature>
<dbReference type="InterPro" id="IPR050987">
    <property type="entry name" value="AtrR-like"/>
</dbReference>
<gene>
    <name evidence="6" type="ORF">AMATHDRAFT_73129</name>
</gene>
<dbReference type="CDD" id="cd00067">
    <property type="entry name" value="GAL4"/>
    <property type="match status" value="1"/>
</dbReference>
<dbReference type="Proteomes" id="UP000242287">
    <property type="component" value="Unassembled WGS sequence"/>
</dbReference>
<feature type="region of interest" description="Disordered" evidence="3">
    <location>
        <begin position="1"/>
        <end position="27"/>
    </location>
</feature>
<evidence type="ECO:0000259" key="5">
    <source>
        <dbReference type="SMART" id="SM00906"/>
    </source>
</evidence>
<proteinExistence type="predicted"/>
<evidence type="ECO:0000256" key="3">
    <source>
        <dbReference type="SAM" id="MobiDB-lite"/>
    </source>
</evidence>
<evidence type="ECO:0008006" key="8">
    <source>
        <dbReference type="Google" id="ProtNLM"/>
    </source>
</evidence>
<keyword evidence="1" id="KW-0479">Metal-binding</keyword>
<evidence type="ECO:0000313" key="7">
    <source>
        <dbReference type="Proteomes" id="UP000242287"/>
    </source>
</evidence>
<dbReference type="PANTHER" id="PTHR46910">
    <property type="entry name" value="TRANSCRIPTION FACTOR PDR1"/>
    <property type="match status" value="1"/>
</dbReference>
<dbReference type="AlphaFoldDB" id="A0A2A9NT19"/>
<keyword evidence="7" id="KW-1185">Reference proteome</keyword>
<dbReference type="PANTHER" id="PTHR46910:SF38">
    <property type="entry name" value="ZN(2)-C6 FUNGAL-TYPE DOMAIN-CONTAINING PROTEIN"/>
    <property type="match status" value="1"/>
</dbReference>
<feature type="domain" description="Xylanolytic transcriptional activator regulatory" evidence="5">
    <location>
        <begin position="315"/>
        <end position="389"/>
    </location>
</feature>
<dbReference type="InterPro" id="IPR001138">
    <property type="entry name" value="Zn2Cys6_DnaBD"/>
</dbReference>
<feature type="compositionally biased region" description="Polar residues" evidence="3">
    <location>
        <begin position="668"/>
        <end position="678"/>
    </location>
</feature>
<dbReference type="Pfam" id="PF04082">
    <property type="entry name" value="Fungal_trans"/>
    <property type="match status" value="1"/>
</dbReference>
<dbReference type="SMART" id="SM00066">
    <property type="entry name" value="GAL4"/>
    <property type="match status" value="1"/>
</dbReference>
<dbReference type="STRING" id="703135.A0A2A9NT19"/>
<dbReference type="SMART" id="SM00906">
    <property type="entry name" value="Fungal_trans"/>
    <property type="match status" value="1"/>
</dbReference>
<accession>A0A2A9NT19</accession>
<evidence type="ECO:0000256" key="1">
    <source>
        <dbReference type="ARBA" id="ARBA00022723"/>
    </source>
</evidence>
<dbReference type="EMBL" id="KZ301972">
    <property type="protein sequence ID" value="PFH53689.1"/>
    <property type="molecule type" value="Genomic_DNA"/>
</dbReference>
<dbReference type="GO" id="GO:0003677">
    <property type="term" value="F:DNA binding"/>
    <property type="evidence" value="ECO:0007669"/>
    <property type="project" value="InterPro"/>
</dbReference>
<keyword evidence="2" id="KW-0539">Nucleus</keyword>
<evidence type="ECO:0000259" key="4">
    <source>
        <dbReference type="SMART" id="SM00066"/>
    </source>
</evidence>
<sequence length="860" mass="97544">MRKRRMPGACDVCKRKKSDSAEKKGSPCSNCELSNIECTHNEVTKTLGSAKEYVKNLETRTEKMEKLLTKLLPGVDISAEIDQLTVAHVTDVVDDGSSPTSTSDAETLPRNDDDEASHLDYITKLGRLRLNPPHNRFFGKSSGYQLVQTALDMKNEYTGNKILRKPVLSSKRSEFWNMPPWRKPEVETELDVQVFQYPDNDLLLSLVNLYFQEINVYLPLFHRPTFERDLSDELHMRDRMFGSIVLLVCALGSRYSNDPRVLIDDSNSTRSAGYKWFKQVNLARKSLIARASLHELQMLALAVLYCQATETPQGVWILLGMALRMAQEVGAHRRRSQKDGQTTVENELWKRVFWVLVSMDRLISSFAGRPCGLHEEDYDQDYPIECDDEYWECTNPAECFQQPSDTPSTMSFFTCYLGLMDILAYAMRVVYPTRRSKNAIRQAGFRSEQQIIAELDSEMNRWMDSVPSHLRWNPNRENKLFLKQSAALYAIYYHLQIFIHRPFIPSPRNPSVSTPFPSLAICTNAARSCCHVLEVFCRLSILPLPQLHATVFTAAVVLLLNIWSGQKSGFAPNPRREMEDVQKCMDMLAACEQRWCTAGRYWDILVELASVKEADVSNQDLQAKQIEDPYPSRLDTNESRPEAGYRSSSRSRDEQHYKQDPGLPAPTASHNSPGTEAITQKESLLPPPVNYALPMYSNELGQLPIYGQFGFSDNSQMNVDYNLSEAQTTMKVVGPGNRPRNDVNPGAYDQVRHQERLASPRPPSQTYGLEAQGLQQLKAVDVQSSVFPRYSASSNVPSASKYANRGGENPQLVYHLDQPVGSWSMNLGFGWDYHTQEAEALQMMDSDTMAMWLAAGSNFE</sequence>
<dbReference type="InterPro" id="IPR007219">
    <property type="entry name" value="XnlR_reg_dom"/>
</dbReference>
<feature type="region of interest" description="Disordered" evidence="3">
    <location>
        <begin position="93"/>
        <end position="114"/>
    </location>
</feature>
<dbReference type="Gene3D" id="4.10.240.10">
    <property type="entry name" value="Zn(2)-C6 fungal-type DNA-binding domain"/>
    <property type="match status" value="1"/>
</dbReference>
<evidence type="ECO:0000313" key="6">
    <source>
        <dbReference type="EMBL" id="PFH53689.1"/>
    </source>
</evidence>
<dbReference type="GO" id="GO:0006351">
    <property type="term" value="P:DNA-templated transcription"/>
    <property type="evidence" value="ECO:0007669"/>
    <property type="project" value="InterPro"/>
</dbReference>
<dbReference type="OrthoDB" id="4456959at2759"/>
<dbReference type="GO" id="GO:0000981">
    <property type="term" value="F:DNA-binding transcription factor activity, RNA polymerase II-specific"/>
    <property type="evidence" value="ECO:0007669"/>
    <property type="project" value="InterPro"/>
</dbReference>
<dbReference type="InterPro" id="IPR036864">
    <property type="entry name" value="Zn2-C6_fun-type_DNA-bd_sf"/>
</dbReference>
<protein>
    <recommendedName>
        <fullName evidence="8">Transcription factor domain-containing protein</fullName>
    </recommendedName>
</protein>
<dbReference type="GO" id="GO:0008270">
    <property type="term" value="F:zinc ion binding"/>
    <property type="evidence" value="ECO:0007669"/>
    <property type="project" value="InterPro"/>
</dbReference>
<feature type="compositionally biased region" description="Basic and acidic residues" evidence="3">
    <location>
        <begin position="650"/>
        <end position="659"/>
    </location>
</feature>
<dbReference type="CDD" id="cd12148">
    <property type="entry name" value="fungal_TF_MHR"/>
    <property type="match status" value="1"/>
</dbReference>
<name>A0A2A9NT19_9AGAR</name>
<organism evidence="6 7">
    <name type="scientific">Amanita thiersii Skay4041</name>
    <dbReference type="NCBI Taxonomy" id="703135"/>
    <lineage>
        <taxon>Eukaryota</taxon>
        <taxon>Fungi</taxon>
        <taxon>Dikarya</taxon>
        <taxon>Basidiomycota</taxon>
        <taxon>Agaricomycotina</taxon>
        <taxon>Agaricomycetes</taxon>
        <taxon>Agaricomycetidae</taxon>
        <taxon>Agaricales</taxon>
        <taxon>Pluteineae</taxon>
        <taxon>Amanitaceae</taxon>
        <taxon>Amanita</taxon>
    </lineage>
</organism>
<reference evidence="6 7" key="1">
    <citation type="submission" date="2014-02" db="EMBL/GenBank/DDBJ databases">
        <title>Transposable element dynamics among asymbiotic and ectomycorrhizal Amanita fungi.</title>
        <authorList>
            <consortium name="DOE Joint Genome Institute"/>
            <person name="Hess J."/>
            <person name="Skrede I."/>
            <person name="Wolfe B."/>
            <person name="LaButti K."/>
            <person name="Ohm R.A."/>
            <person name="Grigoriev I.V."/>
            <person name="Pringle A."/>
        </authorList>
    </citation>
    <scope>NUCLEOTIDE SEQUENCE [LARGE SCALE GENOMIC DNA]</scope>
    <source>
        <strain evidence="6 7">SKay4041</strain>
    </source>
</reference>
<feature type="domain" description="Zn(2)-C6 fungal-type" evidence="4">
    <location>
        <begin position="4"/>
        <end position="49"/>
    </location>
</feature>